<dbReference type="EMBL" id="GGEC01064125">
    <property type="protein sequence ID" value="MBX44609.1"/>
    <property type="molecule type" value="Transcribed_RNA"/>
</dbReference>
<feature type="compositionally biased region" description="Polar residues" evidence="1">
    <location>
        <begin position="1"/>
        <end position="10"/>
    </location>
</feature>
<organism evidence="2">
    <name type="scientific">Rhizophora mucronata</name>
    <name type="common">Asiatic mangrove</name>
    <dbReference type="NCBI Taxonomy" id="61149"/>
    <lineage>
        <taxon>Eukaryota</taxon>
        <taxon>Viridiplantae</taxon>
        <taxon>Streptophyta</taxon>
        <taxon>Embryophyta</taxon>
        <taxon>Tracheophyta</taxon>
        <taxon>Spermatophyta</taxon>
        <taxon>Magnoliopsida</taxon>
        <taxon>eudicotyledons</taxon>
        <taxon>Gunneridae</taxon>
        <taxon>Pentapetalae</taxon>
        <taxon>rosids</taxon>
        <taxon>fabids</taxon>
        <taxon>Malpighiales</taxon>
        <taxon>Rhizophoraceae</taxon>
        <taxon>Rhizophora</taxon>
    </lineage>
</organism>
<accession>A0A2P2NQ50</accession>
<protein>
    <submittedName>
        <fullName evidence="2">Uncharacterized protein</fullName>
    </submittedName>
</protein>
<feature type="compositionally biased region" description="Basic residues" evidence="1">
    <location>
        <begin position="20"/>
        <end position="36"/>
    </location>
</feature>
<sequence length="36" mass="4304">MHPMTHQQNYLVGLRLGNRGTKKKNARKSNRRERVK</sequence>
<dbReference type="AlphaFoldDB" id="A0A2P2NQ50"/>
<proteinExistence type="predicted"/>
<feature type="region of interest" description="Disordered" evidence="1">
    <location>
        <begin position="1"/>
        <end position="36"/>
    </location>
</feature>
<evidence type="ECO:0000256" key="1">
    <source>
        <dbReference type="SAM" id="MobiDB-lite"/>
    </source>
</evidence>
<reference evidence="2" key="1">
    <citation type="submission" date="2018-02" db="EMBL/GenBank/DDBJ databases">
        <title>Rhizophora mucronata_Transcriptome.</title>
        <authorList>
            <person name="Meera S.P."/>
            <person name="Sreeshan A."/>
            <person name="Augustine A."/>
        </authorList>
    </citation>
    <scope>NUCLEOTIDE SEQUENCE</scope>
    <source>
        <tissue evidence="2">Leaf</tissue>
    </source>
</reference>
<evidence type="ECO:0000313" key="2">
    <source>
        <dbReference type="EMBL" id="MBX44609.1"/>
    </source>
</evidence>
<name>A0A2P2NQ50_RHIMU</name>